<keyword evidence="6 8" id="KW-1133">Transmembrane helix</keyword>
<feature type="domain" description="Sodium/calcium exchanger membrane region" evidence="9">
    <location>
        <begin position="78"/>
        <end position="215"/>
    </location>
</feature>
<dbReference type="OMA" id="MRIMACD"/>
<dbReference type="Gene3D" id="1.20.1420.30">
    <property type="entry name" value="NCX, central ion-binding region"/>
    <property type="match status" value="2"/>
</dbReference>
<dbReference type="PANTHER" id="PTHR12266">
    <property type="entry name" value="NA+/CA2+ K+ INDEPENDENT EXCHANGER"/>
    <property type="match status" value="1"/>
</dbReference>
<evidence type="ECO:0000256" key="6">
    <source>
        <dbReference type="ARBA" id="ARBA00022989"/>
    </source>
</evidence>
<keyword evidence="10" id="KW-1185">Reference proteome</keyword>
<dbReference type="GO" id="GO:0006874">
    <property type="term" value="P:intracellular calcium ion homeostasis"/>
    <property type="evidence" value="ECO:0007669"/>
    <property type="project" value="TreeGrafter"/>
</dbReference>
<feature type="transmembrane region" description="Helical" evidence="8">
    <location>
        <begin position="403"/>
        <end position="421"/>
    </location>
</feature>
<evidence type="ECO:0000256" key="7">
    <source>
        <dbReference type="ARBA" id="ARBA00023136"/>
    </source>
</evidence>
<dbReference type="InterPro" id="IPR044880">
    <property type="entry name" value="NCX_ion-bd_dom_sf"/>
</dbReference>
<proteinExistence type="predicted"/>
<feature type="transmembrane region" description="Helical" evidence="8">
    <location>
        <begin position="544"/>
        <end position="565"/>
    </location>
</feature>
<accession>A0A6J1LN91</accession>
<keyword evidence="7 8" id="KW-0472">Membrane</keyword>
<evidence type="ECO:0000313" key="10">
    <source>
        <dbReference type="Proteomes" id="UP000504633"/>
    </source>
</evidence>
<dbReference type="InterPro" id="IPR004837">
    <property type="entry name" value="NaCa_Exmemb"/>
</dbReference>
<dbReference type="OrthoDB" id="407410at2759"/>
<gene>
    <name evidence="11" type="primary">LOC111596342</name>
</gene>
<dbReference type="Proteomes" id="UP000504633">
    <property type="component" value="Unplaced"/>
</dbReference>
<keyword evidence="5 8" id="KW-0812">Transmembrane</keyword>
<keyword evidence="4" id="KW-0109">Calcium transport</keyword>
<dbReference type="KEGG" id="dhe:111596342"/>
<dbReference type="PANTHER" id="PTHR12266:SF0">
    <property type="entry name" value="MITOCHONDRIAL SODIUM_CALCIUM EXCHANGER PROTEIN"/>
    <property type="match status" value="1"/>
</dbReference>
<dbReference type="GeneID" id="111596342"/>
<feature type="transmembrane region" description="Helical" evidence="8">
    <location>
        <begin position="501"/>
        <end position="524"/>
    </location>
</feature>
<sequence length="610" mass="70363">MATKYQENSLDREFENFWSKVNCYAVINFPYDQRCEFVRNANSCVYGVNFVPYMQLLSCDFKCQNRFEEHLFVGFFMILSFELLLFMGYVANTYYSPALKVVSRMLHMNDHFAGVTIMALCNTLPDLLFQITKASDKECVYTNDVAAAMFMVMFIGGLVCYMTPFKMHPFNTVRDLLFLLFGLTLLEFELVNHDRFSYSEIFTMTVVYVIYLIINVIDLYLIKLTLKVLRRELLKLSEMTDSPEVNARIKNLTNEIIKLSKEERVKIVKRRTTHARHQNFTFMTHRPNVHERVEVKKYSSSRYRSMNEHLFKEFLYAIKPINLEDWHKASMIFRAFYVVRAPVVVLCAIYIPLVDYEQPKNGWCKLLNCIQIFLNPAVTIVMGKSLIFRDKSNLWYANIPKDCIYGLYSLAATVPLAIVVFCQSDTRSPPRYHLAFSILNLTGSVFVIFQCTAELCVIFDMVGYLYDMSHQFISATLIAAINSLGELTTVIAMALHGYEQMAYAATIGSSLFLILLHCSGVIAVKTIMGQPVTLERMTGDYGEILYVLFVISLFATLLWTSMLNFNTRRSVGVFSMSIYGLYIVYAILINKAIISPYKKDGLLYDAYTEK</sequence>
<keyword evidence="4" id="KW-0106">Calcium</keyword>
<evidence type="ECO:0000256" key="3">
    <source>
        <dbReference type="ARBA" id="ARBA00022449"/>
    </source>
</evidence>
<protein>
    <submittedName>
        <fullName evidence="11">Mitochondrial sodium/calcium exchanger protein-like</fullName>
    </submittedName>
</protein>
<dbReference type="GO" id="GO:0016020">
    <property type="term" value="C:membrane"/>
    <property type="evidence" value="ECO:0007669"/>
    <property type="project" value="UniProtKB-SubCell"/>
</dbReference>
<feature type="transmembrane region" description="Helical" evidence="8">
    <location>
        <begin position="201"/>
        <end position="222"/>
    </location>
</feature>
<evidence type="ECO:0000256" key="4">
    <source>
        <dbReference type="ARBA" id="ARBA00022568"/>
    </source>
</evidence>
<feature type="transmembrane region" description="Helical" evidence="8">
    <location>
        <begin position="71"/>
        <end position="91"/>
    </location>
</feature>
<dbReference type="InterPro" id="IPR051359">
    <property type="entry name" value="CaCA_antiporter"/>
</dbReference>
<evidence type="ECO:0000313" key="11">
    <source>
        <dbReference type="RefSeq" id="XP_023166295.2"/>
    </source>
</evidence>
<evidence type="ECO:0000259" key="9">
    <source>
        <dbReference type="Pfam" id="PF01699"/>
    </source>
</evidence>
<name>A0A6J1LN91_DROHY</name>
<reference evidence="11" key="1">
    <citation type="submission" date="2025-08" db="UniProtKB">
        <authorList>
            <consortium name="RefSeq"/>
        </authorList>
    </citation>
    <scope>IDENTIFICATION</scope>
    <source>
        <strain evidence="11">15085-1641.00</strain>
        <tissue evidence="11">Whole body</tissue>
    </source>
</reference>
<organism evidence="10 11">
    <name type="scientific">Drosophila hydei</name>
    <name type="common">Fruit fly</name>
    <dbReference type="NCBI Taxonomy" id="7224"/>
    <lineage>
        <taxon>Eukaryota</taxon>
        <taxon>Metazoa</taxon>
        <taxon>Ecdysozoa</taxon>
        <taxon>Arthropoda</taxon>
        <taxon>Hexapoda</taxon>
        <taxon>Insecta</taxon>
        <taxon>Pterygota</taxon>
        <taxon>Neoptera</taxon>
        <taxon>Endopterygota</taxon>
        <taxon>Diptera</taxon>
        <taxon>Brachycera</taxon>
        <taxon>Muscomorpha</taxon>
        <taxon>Ephydroidea</taxon>
        <taxon>Drosophilidae</taxon>
        <taxon>Drosophila</taxon>
    </lineage>
</organism>
<dbReference type="GO" id="GO:0005432">
    <property type="term" value="F:calcium:sodium antiporter activity"/>
    <property type="evidence" value="ECO:0007669"/>
    <property type="project" value="TreeGrafter"/>
</dbReference>
<dbReference type="AlphaFoldDB" id="A0A6J1LN91"/>
<feature type="transmembrane region" description="Helical" evidence="8">
    <location>
        <begin position="141"/>
        <end position="164"/>
    </location>
</feature>
<evidence type="ECO:0000256" key="8">
    <source>
        <dbReference type="SAM" id="Phobius"/>
    </source>
</evidence>
<dbReference type="Pfam" id="PF01699">
    <property type="entry name" value="Na_Ca_ex"/>
    <property type="match status" value="2"/>
</dbReference>
<feature type="domain" description="Sodium/calcium exchanger membrane region" evidence="9">
    <location>
        <begin position="438"/>
        <end position="587"/>
    </location>
</feature>
<evidence type="ECO:0000256" key="5">
    <source>
        <dbReference type="ARBA" id="ARBA00022692"/>
    </source>
</evidence>
<keyword evidence="3" id="KW-0050">Antiport</keyword>
<comment type="subcellular location">
    <subcellularLocation>
        <location evidence="1">Membrane</location>
        <topology evidence="1">Multi-pass membrane protein</topology>
    </subcellularLocation>
</comment>
<evidence type="ECO:0000256" key="2">
    <source>
        <dbReference type="ARBA" id="ARBA00022448"/>
    </source>
</evidence>
<keyword evidence="2" id="KW-0813">Transport</keyword>
<feature type="transmembrane region" description="Helical" evidence="8">
    <location>
        <begin position="571"/>
        <end position="589"/>
    </location>
</feature>
<dbReference type="RefSeq" id="XP_023166295.2">
    <property type="nucleotide sequence ID" value="XM_023310527.2"/>
</dbReference>
<evidence type="ECO:0000256" key="1">
    <source>
        <dbReference type="ARBA" id="ARBA00004141"/>
    </source>
</evidence>
<keyword evidence="4" id="KW-0406">Ion transport</keyword>
<feature type="transmembrane region" description="Helical" evidence="8">
    <location>
        <begin position="335"/>
        <end position="353"/>
    </location>
</feature>
<feature type="transmembrane region" description="Helical" evidence="8">
    <location>
        <begin position="441"/>
        <end position="465"/>
    </location>
</feature>
<feature type="transmembrane region" description="Helical" evidence="8">
    <location>
        <begin position="472"/>
        <end position="495"/>
    </location>
</feature>
<feature type="transmembrane region" description="Helical" evidence="8">
    <location>
        <begin position="111"/>
        <end position="129"/>
    </location>
</feature>